<dbReference type="Proteomes" id="UP000253506">
    <property type="component" value="Unassembled WGS sequence"/>
</dbReference>
<name>A0A368ZQC8_9GAMM</name>
<organism evidence="2 3">
    <name type="scientific">Marinomonas foliarum</name>
    <dbReference type="NCBI Taxonomy" id="491950"/>
    <lineage>
        <taxon>Bacteria</taxon>
        <taxon>Pseudomonadati</taxon>
        <taxon>Pseudomonadota</taxon>
        <taxon>Gammaproteobacteria</taxon>
        <taxon>Oceanospirillales</taxon>
        <taxon>Oceanospirillaceae</taxon>
        <taxon>Marinomonas</taxon>
    </lineage>
</organism>
<evidence type="ECO:0000313" key="3">
    <source>
        <dbReference type="Proteomes" id="UP000253506"/>
    </source>
</evidence>
<dbReference type="EMBL" id="QPJQ01000035">
    <property type="protein sequence ID" value="RCW96328.1"/>
    <property type="molecule type" value="Genomic_DNA"/>
</dbReference>
<evidence type="ECO:0000313" key="2">
    <source>
        <dbReference type="EMBL" id="RCW96328.1"/>
    </source>
</evidence>
<reference evidence="2 3" key="1">
    <citation type="submission" date="2018-07" db="EMBL/GenBank/DDBJ databases">
        <title>Genomic Encyclopedia of Type Strains, Phase III (KMG-III): the genomes of soil and plant-associated and newly described type strains.</title>
        <authorList>
            <person name="Whitman W."/>
        </authorList>
    </citation>
    <scope>NUCLEOTIDE SEQUENCE [LARGE SCALE GENOMIC DNA]</scope>
    <source>
        <strain evidence="2 3">CECT 7731</strain>
    </source>
</reference>
<dbReference type="AlphaFoldDB" id="A0A368ZQC8"/>
<dbReference type="Pfam" id="PF13182">
    <property type="entry name" value="DUF4007"/>
    <property type="match status" value="1"/>
</dbReference>
<feature type="domain" description="DUF4007" evidence="1">
    <location>
        <begin position="10"/>
        <end position="297"/>
    </location>
</feature>
<comment type="caution">
    <text evidence="2">The sequence shown here is derived from an EMBL/GenBank/DDBJ whole genome shotgun (WGS) entry which is preliminary data.</text>
</comment>
<accession>A0A368ZQC8</accession>
<gene>
    <name evidence="2" type="ORF">DFP77_13531</name>
</gene>
<evidence type="ECO:0000259" key="1">
    <source>
        <dbReference type="Pfam" id="PF13182"/>
    </source>
</evidence>
<dbReference type="InterPro" id="IPR025248">
    <property type="entry name" value="DUF4007"/>
</dbReference>
<proteinExistence type="predicted"/>
<sequence length="306" mass="34527">MIFNPDKMAFGRHETFALRYGWLSKGFQAMEEKKGIFESDDATVRLGVGKNMVIAIKYWLRACQMIDPVENIPTDLGGELLSIDGFDPYLEDEATIWLLHWLLATNAELATSWFWFFNRFHKPEFTGQELGTALTDFVNDKVVNKKKPAAATLSNDASLIPRMYTQSTGNGRTPIEDALDSPFSLLKLVTQSAGGRSYQSRPMARPDLPIGILGYAVCGMFDMRKTRSIPIEDFMYSKDNYPAIGSVFRLTESDLVTKLEKLVDYIPGIFDIRDTAGQHQLFLSESTDAMTFIVEHYNNRSKDIAA</sequence>
<dbReference type="OrthoDB" id="747541at2"/>
<dbReference type="RefSeq" id="WP_114413219.1">
    <property type="nucleotide sequence ID" value="NZ_QPJQ01000035.1"/>
</dbReference>
<protein>
    <submittedName>
        <fullName evidence="2">Uncharacterized protein DUF4007</fullName>
    </submittedName>
</protein>